<keyword evidence="1" id="KW-0645">Protease</keyword>
<dbReference type="Proteomes" id="UP000231194">
    <property type="component" value="Unassembled WGS sequence"/>
</dbReference>
<keyword evidence="2" id="KW-0378">Hydrolase</keyword>
<dbReference type="OrthoDB" id="7300477at2"/>
<feature type="compositionally biased region" description="Low complexity" evidence="4">
    <location>
        <begin position="65"/>
        <end position="85"/>
    </location>
</feature>
<dbReference type="InterPro" id="IPR038765">
    <property type="entry name" value="Papain-like_cys_pep_sf"/>
</dbReference>
<evidence type="ECO:0000256" key="4">
    <source>
        <dbReference type="SAM" id="MobiDB-lite"/>
    </source>
</evidence>
<dbReference type="GO" id="GO:0004197">
    <property type="term" value="F:cysteine-type endopeptidase activity"/>
    <property type="evidence" value="ECO:0007669"/>
    <property type="project" value="InterPro"/>
</dbReference>
<comment type="caution">
    <text evidence="6">The sequence shown here is derived from an EMBL/GenBank/DDBJ whole genome shotgun (WGS) entry which is preliminary data.</text>
</comment>
<evidence type="ECO:0000256" key="2">
    <source>
        <dbReference type="ARBA" id="ARBA00022801"/>
    </source>
</evidence>
<dbReference type="AlphaFoldDB" id="A0A2M8R703"/>
<evidence type="ECO:0000313" key="7">
    <source>
        <dbReference type="Proteomes" id="UP000231194"/>
    </source>
</evidence>
<evidence type="ECO:0000256" key="3">
    <source>
        <dbReference type="ARBA" id="ARBA00022807"/>
    </source>
</evidence>
<accession>A0A2M8R703</accession>
<feature type="region of interest" description="Disordered" evidence="4">
    <location>
        <begin position="1"/>
        <end position="24"/>
    </location>
</feature>
<keyword evidence="3" id="KW-0788">Thiol protease</keyword>
<evidence type="ECO:0000256" key="1">
    <source>
        <dbReference type="ARBA" id="ARBA00022670"/>
    </source>
</evidence>
<dbReference type="GO" id="GO:0006508">
    <property type="term" value="P:proteolysis"/>
    <property type="evidence" value="ECO:0007669"/>
    <property type="project" value="UniProtKB-KW"/>
</dbReference>
<dbReference type="SUPFAM" id="SSF54001">
    <property type="entry name" value="Cysteine proteinases"/>
    <property type="match status" value="1"/>
</dbReference>
<feature type="region of interest" description="Disordered" evidence="4">
    <location>
        <begin position="62"/>
        <end position="88"/>
    </location>
</feature>
<proteinExistence type="predicted"/>
<sequence>MYNRVSDRSTRPDQADEPSRSADSYEFAQTLTDLAQRESPAAGELSDKMGLCCSKPQTSDAIIYSPSTSDPSTSPVSSSSNSSSPARPIRPLFEYRTAELSEANVNGICVGLAAEWLLNLPRSPSSRMSALRPGTQNHNSAAMRQQRYEDLKSLLRSDGAEGSHNLQAKSTMLREAGIEPFAEQTQYEFGTSSSIDRIVNEVTDDGSIYLVSLRFAAGGAHTIATSTSNGMTTLFDPNYGEFTVRSDQMGELFKSLADRYRNPNRHDISTVATQRIT</sequence>
<keyword evidence="7" id="KW-1185">Reference proteome</keyword>
<feature type="domain" description="Peptidase C58 YopT-type" evidence="5">
    <location>
        <begin position="92"/>
        <end position="275"/>
    </location>
</feature>
<name>A0A2M8R703_9BRAD</name>
<gene>
    <name evidence="6" type="ORF">CVM73_19075</name>
</gene>
<dbReference type="EMBL" id="PGVG01000015">
    <property type="protein sequence ID" value="PJG53587.1"/>
    <property type="molecule type" value="Genomic_DNA"/>
</dbReference>
<dbReference type="CDD" id="cd20497">
    <property type="entry name" value="C58_YopT-like"/>
    <property type="match status" value="1"/>
</dbReference>
<organism evidence="6 7">
    <name type="scientific">Bradyrhizobium forestalis</name>
    <dbReference type="NCBI Taxonomy" id="1419263"/>
    <lineage>
        <taxon>Bacteria</taxon>
        <taxon>Pseudomonadati</taxon>
        <taxon>Pseudomonadota</taxon>
        <taxon>Alphaproteobacteria</taxon>
        <taxon>Hyphomicrobiales</taxon>
        <taxon>Nitrobacteraceae</taxon>
        <taxon>Bradyrhizobium</taxon>
    </lineage>
</organism>
<dbReference type="InterPro" id="IPR006473">
    <property type="entry name" value="Peptidase_C58_Yopt"/>
</dbReference>
<feature type="compositionally biased region" description="Basic and acidic residues" evidence="4">
    <location>
        <begin position="1"/>
        <end position="20"/>
    </location>
</feature>
<reference evidence="6 7" key="1">
    <citation type="submission" date="2017-11" db="EMBL/GenBank/DDBJ databases">
        <title>Bradyrhizobium forestalis sp. nov., an efficient nitrogen-fixing bacterium isolated from nodules of forest legume species in the Amazon.</title>
        <authorList>
            <person name="Costa E.M."/>
            <person name="Guimaraes A."/>
            <person name="Carvalho T.S."/>
            <person name="Rodrigues T.L."/>
            <person name="Ribeiro P.R.A."/>
            <person name="Lebbe L."/>
            <person name="Willems A."/>
            <person name="Moreira F.M.S."/>
        </authorList>
    </citation>
    <scope>NUCLEOTIDE SEQUENCE [LARGE SCALE GENOMIC DNA]</scope>
    <source>
        <strain evidence="6 7">INPA54B</strain>
    </source>
</reference>
<protein>
    <submittedName>
        <fullName evidence="6">Peptidase C58</fullName>
    </submittedName>
</protein>
<evidence type="ECO:0000313" key="6">
    <source>
        <dbReference type="EMBL" id="PJG53587.1"/>
    </source>
</evidence>
<dbReference type="NCBIfam" id="TIGR01586">
    <property type="entry name" value="yopT_cys_prot"/>
    <property type="match status" value="1"/>
</dbReference>
<dbReference type="Pfam" id="PF03543">
    <property type="entry name" value="Peptidase_C58"/>
    <property type="match status" value="1"/>
</dbReference>
<dbReference type="Gene3D" id="3.90.70.20">
    <property type="match status" value="1"/>
</dbReference>
<evidence type="ECO:0000259" key="5">
    <source>
        <dbReference type="Pfam" id="PF03543"/>
    </source>
</evidence>